<keyword evidence="2" id="KW-1133">Transmembrane helix</keyword>
<evidence type="ECO:0008006" key="5">
    <source>
        <dbReference type="Google" id="ProtNLM"/>
    </source>
</evidence>
<feature type="transmembrane region" description="Helical" evidence="2">
    <location>
        <begin position="326"/>
        <end position="348"/>
    </location>
</feature>
<gene>
    <name evidence="3" type="ORF">ACJ72_01378</name>
</gene>
<reference evidence="3 4" key="1">
    <citation type="submission" date="2015-07" db="EMBL/GenBank/DDBJ databases">
        <title>Emmonsia species relationships and genome sequence.</title>
        <authorList>
            <person name="Cuomo C.A."/>
            <person name="Schwartz I.S."/>
            <person name="Kenyon C."/>
            <person name="de Hoog G.S."/>
            <person name="Govender N.P."/>
            <person name="Botha A."/>
            <person name="Moreno L."/>
            <person name="de Vries M."/>
            <person name="Munoz J.F."/>
            <person name="Stielow J.B."/>
        </authorList>
    </citation>
    <scope>NUCLEOTIDE SEQUENCE [LARGE SCALE GENOMIC DNA]</scope>
    <source>
        <strain evidence="3 4">CBS 136260</strain>
    </source>
</reference>
<evidence type="ECO:0000313" key="3">
    <source>
        <dbReference type="EMBL" id="OAX84263.1"/>
    </source>
</evidence>
<dbReference type="EMBL" id="LGUA01000091">
    <property type="protein sequence ID" value="OAX84263.1"/>
    <property type="molecule type" value="Genomic_DNA"/>
</dbReference>
<comment type="caution">
    <text evidence="3">The sequence shown here is derived from an EMBL/GenBank/DDBJ whole genome shotgun (WGS) entry which is preliminary data.</text>
</comment>
<feature type="transmembrane region" description="Helical" evidence="2">
    <location>
        <begin position="285"/>
        <end position="306"/>
    </location>
</feature>
<feature type="transmembrane region" description="Helical" evidence="2">
    <location>
        <begin position="368"/>
        <end position="387"/>
    </location>
</feature>
<organism evidence="3 4">
    <name type="scientific">Emergomyces africanus</name>
    <dbReference type="NCBI Taxonomy" id="1955775"/>
    <lineage>
        <taxon>Eukaryota</taxon>
        <taxon>Fungi</taxon>
        <taxon>Dikarya</taxon>
        <taxon>Ascomycota</taxon>
        <taxon>Pezizomycotina</taxon>
        <taxon>Eurotiomycetes</taxon>
        <taxon>Eurotiomycetidae</taxon>
        <taxon>Onygenales</taxon>
        <taxon>Ajellomycetaceae</taxon>
        <taxon>Emergomyces</taxon>
    </lineage>
</organism>
<feature type="transmembrane region" description="Helical" evidence="2">
    <location>
        <begin position="129"/>
        <end position="151"/>
    </location>
</feature>
<dbReference type="Proteomes" id="UP000091918">
    <property type="component" value="Unassembled WGS sequence"/>
</dbReference>
<dbReference type="OrthoDB" id="2603at2759"/>
<feature type="compositionally biased region" description="Basic and acidic residues" evidence="1">
    <location>
        <begin position="256"/>
        <end position="268"/>
    </location>
</feature>
<keyword evidence="2" id="KW-0812">Transmembrane</keyword>
<accession>A0A1B7P5H9</accession>
<protein>
    <recommendedName>
        <fullName evidence="5">Integral membrane protein</fullName>
    </recommendedName>
</protein>
<feature type="transmembrane region" description="Helical" evidence="2">
    <location>
        <begin position="171"/>
        <end position="195"/>
    </location>
</feature>
<dbReference type="AlphaFoldDB" id="A0A1B7P5H9"/>
<name>A0A1B7P5H9_9EURO</name>
<dbReference type="STRING" id="1658172.A0A1B7P5H9"/>
<feature type="transmembrane region" description="Helical" evidence="2">
    <location>
        <begin position="399"/>
        <end position="416"/>
    </location>
</feature>
<keyword evidence="2" id="KW-0472">Membrane</keyword>
<proteinExistence type="predicted"/>
<evidence type="ECO:0000313" key="4">
    <source>
        <dbReference type="Proteomes" id="UP000091918"/>
    </source>
</evidence>
<feature type="region of interest" description="Disordered" evidence="1">
    <location>
        <begin position="1"/>
        <end position="20"/>
    </location>
</feature>
<sequence length="435" mass="48996">MDSTTECRSKSISPDRHPFQDERLRVSHIRGPASWTNPTCIISKPFSIVDARGHPPAEIIHLTEDQQRHERRVKGDVRYKWRSRDNRKGRHALIVERPTKPGKGAHVVPTRTDSLRATLRGIKRMAVQYPFWDISYVTAIAFTLGSIVWVLNSFFVFLPVAQPKSEFKYEILSAVGVSAFLGATIFEVGSVFLLLEAINKHDTGCFGWALDHVTSEKGGSLVRIYPHPKSCTHHHVNKKNLVGRGGRETPNSDSPSDEHGQPRTDLPRSPDFKWFPTLKDLRTHYIYELGFLASLIQLLAATIFWITGVTALPGINNHLSETLADGVYRAPQIIGGTGFVMSATLFMLETQTNWYTPAFRTLGWHINLWNFIGAIGFTLSGIFLLAYNNPGLQYQASLSTFWGSWAFLVASVIQWYESLDKYPVEDRQSSVEGVK</sequence>
<evidence type="ECO:0000256" key="2">
    <source>
        <dbReference type="SAM" id="Phobius"/>
    </source>
</evidence>
<keyword evidence="4" id="KW-1185">Reference proteome</keyword>
<evidence type="ECO:0000256" key="1">
    <source>
        <dbReference type="SAM" id="MobiDB-lite"/>
    </source>
</evidence>
<feature type="region of interest" description="Disordered" evidence="1">
    <location>
        <begin position="232"/>
        <end position="268"/>
    </location>
</feature>